<feature type="region of interest" description="Disordered" evidence="1">
    <location>
        <begin position="110"/>
        <end position="141"/>
    </location>
</feature>
<dbReference type="InterPro" id="IPR027417">
    <property type="entry name" value="P-loop_NTPase"/>
</dbReference>
<evidence type="ECO:0000259" key="2">
    <source>
        <dbReference type="PROSITE" id="PS50181"/>
    </source>
</evidence>
<name>D8LQP4_ECTSI</name>
<evidence type="ECO:0000313" key="3">
    <source>
        <dbReference type="EMBL" id="CBN74921.1"/>
    </source>
</evidence>
<feature type="compositionally biased region" description="Polar residues" evidence="1">
    <location>
        <begin position="585"/>
        <end position="600"/>
    </location>
</feature>
<gene>
    <name evidence="3" type="ORF">Esi_0060_0006</name>
</gene>
<feature type="region of interest" description="Disordered" evidence="1">
    <location>
        <begin position="539"/>
        <end position="602"/>
    </location>
</feature>
<dbReference type="SUPFAM" id="SSF52540">
    <property type="entry name" value="P-loop containing nucleoside triphosphate hydrolases"/>
    <property type="match status" value="1"/>
</dbReference>
<dbReference type="EMBL" id="FN648819">
    <property type="protein sequence ID" value="CBN74921.1"/>
    <property type="molecule type" value="Genomic_DNA"/>
</dbReference>
<feature type="region of interest" description="Disordered" evidence="1">
    <location>
        <begin position="36"/>
        <end position="55"/>
    </location>
</feature>
<protein>
    <recommendedName>
        <fullName evidence="2">F-box domain-containing protein</fullName>
    </recommendedName>
</protein>
<feature type="compositionally biased region" description="Low complexity" evidence="1">
    <location>
        <begin position="434"/>
        <end position="451"/>
    </location>
</feature>
<feature type="compositionally biased region" description="Polar residues" evidence="1">
    <location>
        <begin position="410"/>
        <end position="433"/>
    </location>
</feature>
<evidence type="ECO:0000313" key="4">
    <source>
        <dbReference type="Proteomes" id="UP000002630"/>
    </source>
</evidence>
<feature type="region of interest" description="Disordered" evidence="1">
    <location>
        <begin position="486"/>
        <end position="519"/>
    </location>
</feature>
<feature type="compositionally biased region" description="Basic and acidic residues" evidence="1">
    <location>
        <begin position="635"/>
        <end position="644"/>
    </location>
</feature>
<feature type="region of interest" description="Disordered" evidence="1">
    <location>
        <begin position="410"/>
        <end position="457"/>
    </location>
</feature>
<dbReference type="Gene3D" id="3.40.50.300">
    <property type="entry name" value="P-loop containing nucleotide triphosphate hydrolases"/>
    <property type="match status" value="1"/>
</dbReference>
<feature type="domain" description="F-box" evidence="2">
    <location>
        <begin position="148"/>
        <end position="194"/>
    </location>
</feature>
<dbReference type="EMBL" id="FN649750">
    <property type="protein sequence ID" value="CBN74921.1"/>
    <property type="molecule type" value="Genomic_DNA"/>
</dbReference>
<sequence length="1117" mass="119423">MNVAKKANELPPVSDLGNSREEVDVLVKVDERVNIHPVESAQSPTSFASNSPNGKTTGTVGLRAWLAASKAALAASQADQRETQRRISRLQEATNDLNIIDFASHAESKAGCSESGGGDGDDRAGHQARSPKDKSCSGEESTGSVRHLRQLHCMPMGVIGGVVSFLEPRSILSYGLVCKVVDDVLRQDECWGGIFRVLHLQSDVIGVPHGSLGGAEHHRASQNEEIKAPMRTAVIARGRSLSLALRLFDAVVLDGGVSKAVINGPVLLSIIAREHGNAMLQDLACAALANLFCEPEGSGSAEQPLALDMPCGSAAAKMLGRNKGPAVQALTALCSSTRPSPSSWSAPKVGGGGMRPVENLPGRQASRALINLLLPKCQVLQQGTLRGGGFGADYGCSNDRRHSLPSIVPQNAASAGQSSGPQTATSAGQSSGPQTATSAGQSSGTAAGFSTKCGSCSRRTSAPAAAPVVAWQEETKDGMVAVSGRSIATSTRGEETPSYFKHARAPDERPVGVDAESGGPVHLPIIGGLEDHDAEPVLSKSVSTQGPGAMRTAGTPVRQQATASPTTADAAAPRLDEKAKAGGLASSTPKAPQETPTTPLSIPPAAALELGAASASRFPETQRRYETTEAVQTKTADDGCRDARGSTGPEPPPAPVSPCNTCLALPRREQRPEEEVWEAFYFYQRGGIKDNFNVRLRTFRAPGGGFSGHGVDKLGHFVMEGSPLLDRGAGETWAKMRRKGTSGSLGPAAEPGGRLLDRAPSAPSVMKLGVALTMVWALYATLLLAVSGRERSEPVRPALQPTSDLTTMHAAGHAEDPKPPKPHPLRNSFRQLNMMGFEEGNGQAGEWITCREYKEAELGPDKKQDKPGFDKFLQPVAPRPEAGWELEMSESQDAEWLGLHSFDDRYEYGSEEADRRVEKAGYCRVHMPSIPRTGSTWFRALFETATSQPSFSMWPEGGTLKERYNAFSSDDPCGASLDHMEGNLRSEAKFPCRDLRPPNATSPILYKSHTPFFPSYNKPSLMPEDTCMLVLLVRNPIDNHDAWQRYMAGKAQCLRDYLPVWQGHLSHWVAAAGDIPIYVFRYEDMLLRAEEVLRRILNTLPGGWNWSEESIARAMSG</sequence>
<dbReference type="OrthoDB" id="205623at2759"/>
<dbReference type="AlphaFoldDB" id="D8LQP4"/>
<evidence type="ECO:0000256" key="1">
    <source>
        <dbReference type="SAM" id="MobiDB-lite"/>
    </source>
</evidence>
<dbReference type="InParanoid" id="D8LQP4"/>
<feature type="region of interest" description="Disordered" evidence="1">
    <location>
        <begin position="614"/>
        <end position="658"/>
    </location>
</feature>
<accession>D8LQP4</accession>
<feature type="region of interest" description="Disordered" evidence="1">
    <location>
        <begin position="1"/>
        <end position="21"/>
    </location>
</feature>
<organism evidence="3 4">
    <name type="scientific">Ectocarpus siliculosus</name>
    <name type="common">Brown alga</name>
    <name type="synonym">Conferva siliculosa</name>
    <dbReference type="NCBI Taxonomy" id="2880"/>
    <lineage>
        <taxon>Eukaryota</taxon>
        <taxon>Sar</taxon>
        <taxon>Stramenopiles</taxon>
        <taxon>Ochrophyta</taxon>
        <taxon>PX clade</taxon>
        <taxon>Phaeophyceae</taxon>
        <taxon>Ectocarpales</taxon>
        <taxon>Ectocarpaceae</taxon>
        <taxon>Ectocarpus</taxon>
    </lineage>
</organism>
<proteinExistence type="predicted"/>
<dbReference type="PROSITE" id="PS50181">
    <property type="entry name" value="FBOX"/>
    <property type="match status" value="1"/>
</dbReference>
<dbReference type="InterPro" id="IPR001810">
    <property type="entry name" value="F-box_dom"/>
</dbReference>
<feature type="region of interest" description="Disordered" evidence="1">
    <location>
        <begin position="737"/>
        <end position="756"/>
    </location>
</feature>
<dbReference type="eggNOG" id="ENOG502T0MS">
    <property type="taxonomic scope" value="Eukaryota"/>
</dbReference>
<feature type="compositionally biased region" description="Basic and acidic residues" evidence="1">
    <location>
        <begin position="120"/>
        <end position="137"/>
    </location>
</feature>
<keyword evidence="4" id="KW-1185">Reference proteome</keyword>
<feature type="compositionally biased region" description="Low complexity" evidence="1">
    <location>
        <begin position="561"/>
        <end position="573"/>
    </location>
</feature>
<feature type="compositionally biased region" description="Polar residues" evidence="1">
    <location>
        <begin position="40"/>
        <end position="55"/>
    </location>
</feature>
<dbReference type="Proteomes" id="UP000002630">
    <property type="component" value="Linkage Group LG25"/>
</dbReference>
<reference evidence="3 4" key="1">
    <citation type="journal article" date="2010" name="Nature">
        <title>The Ectocarpus genome and the independent evolution of multicellularity in brown algae.</title>
        <authorList>
            <person name="Cock J.M."/>
            <person name="Sterck L."/>
            <person name="Rouze P."/>
            <person name="Scornet D."/>
            <person name="Allen A.E."/>
            <person name="Amoutzias G."/>
            <person name="Anthouard V."/>
            <person name="Artiguenave F."/>
            <person name="Aury J.M."/>
            <person name="Badger J.H."/>
            <person name="Beszteri B."/>
            <person name="Billiau K."/>
            <person name="Bonnet E."/>
            <person name="Bothwell J.H."/>
            <person name="Bowler C."/>
            <person name="Boyen C."/>
            <person name="Brownlee C."/>
            <person name="Carrano C.J."/>
            <person name="Charrier B."/>
            <person name="Cho G.Y."/>
            <person name="Coelho S.M."/>
            <person name="Collen J."/>
            <person name="Corre E."/>
            <person name="Da Silva C."/>
            <person name="Delage L."/>
            <person name="Delaroque N."/>
            <person name="Dittami S.M."/>
            <person name="Doulbeau S."/>
            <person name="Elias M."/>
            <person name="Farnham G."/>
            <person name="Gachon C.M."/>
            <person name="Gschloessl B."/>
            <person name="Heesch S."/>
            <person name="Jabbari K."/>
            <person name="Jubin C."/>
            <person name="Kawai H."/>
            <person name="Kimura K."/>
            <person name="Kloareg B."/>
            <person name="Kupper F.C."/>
            <person name="Lang D."/>
            <person name="Le Bail A."/>
            <person name="Leblanc C."/>
            <person name="Lerouge P."/>
            <person name="Lohr M."/>
            <person name="Lopez P.J."/>
            <person name="Martens C."/>
            <person name="Maumus F."/>
            <person name="Michel G."/>
            <person name="Miranda-Saavedra D."/>
            <person name="Morales J."/>
            <person name="Moreau H."/>
            <person name="Motomura T."/>
            <person name="Nagasato C."/>
            <person name="Napoli C.A."/>
            <person name="Nelson D.R."/>
            <person name="Nyvall-Collen P."/>
            <person name="Peters A.F."/>
            <person name="Pommier C."/>
            <person name="Potin P."/>
            <person name="Poulain J."/>
            <person name="Quesneville H."/>
            <person name="Read B."/>
            <person name="Rensing S.A."/>
            <person name="Ritter A."/>
            <person name="Rousvoal S."/>
            <person name="Samanta M."/>
            <person name="Samson G."/>
            <person name="Schroeder D.C."/>
            <person name="Segurens B."/>
            <person name="Strittmatter M."/>
            <person name="Tonon T."/>
            <person name="Tregear J.W."/>
            <person name="Valentin K."/>
            <person name="von Dassow P."/>
            <person name="Yamagishi T."/>
            <person name="Van de Peer Y."/>
            <person name="Wincker P."/>
        </authorList>
    </citation>
    <scope>NUCLEOTIDE SEQUENCE [LARGE SCALE GENOMIC DNA]</scope>
    <source>
        <strain evidence="4">Ec32 / CCAP1310/4</strain>
    </source>
</reference>